<gene>
    <name evidence="3" type="primary">mtaD2</name>
    <name evidence="3" type="ORF">LARI1_G005619</name>
</gene>
<feature type="domain" description="Amidohydrolase-related" evidence="2">
    <location>
        <begin position="284"/>
        <end position="400"/>
    </location>
</feature>
<comment type="caution">
    <text evidence="3">The sequence shown here is derived from an EMBL/GenBank/DDBJ whole genome shotgun (WGS) entry which is preliminary data.</text>
</comment>
<name>A0A8T9BE41_9HELO</name>
<keyword evidence="1" id="KW-0378">Hydrolase</keyword>
<dbReference type="InterPro" id="IPR011059">
    <property type="entry name" value="Metal-dep_hydrolase_composite"/>
</dbReference>
<dbReference type="Gene3D" id="2.30.40.10">
    <property type="entry name" value="Urease, subunit C, domain 1"/>
    <property type="match status" value="1"/>
</dbReference>
<evidence type="ECO:0000313" key="3">
    <source>
        <dbReference type="EMBL" id="TVY16522.1"/>
    </source>
</evidence>
<dbReference type="InterPro" id="IPR032466">
    <property type="entry name" value="Metal_Hydrolase"/>
</dbReference>
<evidence type="ECO:0000259" key="2">
    <source>
        <dbReference type="Pfam" id="PF01979"/>
    </source>
</evidence>
<dbReference type="OrthoDB" id="194468at2759"/>
<dbReference type="SUPFAM" id="SSF51338">
    <property type="entry name" value="Composite domain of metallo-dependent hydrolases"/>
    <property type="match status" value="1"/>
</dbReference>
<proteinExistence type="predicted"/>
<dbReference type="Pfam" id="PF01979">
    <property type="entry name" value="Amidohydro_1"/>
    <property type="match status" value="1"/>
</dbReference>
<dbReference type="PANTHER" id="PTHR43794:SF11">
    <property type="entry name" value="AMIDOHYDROLASE-RELATED DOMAIN-CONTAINING PROTEIN"/>
    <property type="match status" value="1"/>
</dbReference>
<sequence>SGIVLLHILNDQVIAKHMDVLVRVNYIVAIEDNIPQTEEDTVIDCSDTIISPGFIDTHRHLWQTQPKGRHGDDLLSDYLTRGYLAGSFYEASDVQLGELSDALESIDAGTTTIVDQMHIAYSPTYINAALEGLMASGVRVIFCPTPTRRVKQWQPDILMEEEQVPAWFLDTLQDIIRRQKFYNRRISLGLGFDSFELPQGEAEKIFLQMANENLYPAFDAVSSLSKYMLMGPDILLSHCHEMTSEEKSSILATGAHISSTPSTELQMGLGEPICFADGMAKVYSLGVDCHAATSSSLVAEARLALQFARGQRNQSAIDTKSTLSIKDKTIDAFNLITIKGAQAIGLRDKVGSIAVGTYADLVFWDKISLGMLAAAEHDPVAAIMHHSSSRDVESVMVNGTFRKHDGILLPVDLAGKPRNGKALREKYLKVGQELKSLLRTKNRPCKKS</sequence>
<reference evidence="3 4" key="1">
    <citation type="submission" date="2018-05" db="EMBL/GenBank/DDBJ databases">
        <title>Whole genome sequencing for identification of molecular markers to develop diagnostic detection tools for the regulated plant pathogen Lachnellula willkommii.</title>
        <authorList>
            <person name="Giroux E."/>
            <person name="Bilodeau G."/>
        </authorList>
    </citation>
    <scope>NUCLEOTIDE SEQUENCE [LARGE SCALE GENOMIC DNA]</scope>
    <source>
        <strain evidence="3 4">CBS 203.66</strain>
    </source>
</reference>
<dbReference type="EMBL" id="QGMF01000357">
    <property type="protein sequence ID" value="TVY16522.1"/>
    <property type="molecule type" value="Genomic_DNA"/>
</dbReference>
<keyword evidence="4" id="KW-1185">Reference proteome</keyword>
<evidence type="ECO:0000256" key="1">
    <source>
        <dbReference type="ARBA" id="ARBA00022801"/>
    </source>
</evidence>
<accession>A0A8T9BE41</accession>
<dbReference type="Gene3D" id="3.20.20.140">
    <property type="entry name" value="Metal-dependent hydrolases"/>
    <property type="match status" value="1"/>
</dbReference>
<dbReference type="PANTHER" id="PTHR43794">
    <property type="entry name" value="AMINOHYDROLASE SSNA-RELATED"/>
    <property type="match status" value="1"/>
</dbReference>
<dbReference type="GO" id="GO:0016810">
    <property type="term" value="F:hydrolase activity, acting on carbon-nitrogen (but not peptide) bonds"/>
    <property type="evidence" value="ECO:0007669"/>
    <property type="project" value="InterPro"/>
</dbReference>
<dbReference type="InterPro" id="IPR050287">
    <property type="entry name" value="MTA/SAH_deaminase"/>
</dbReference>
<protein>
    <submittedName>
        <fullName evidence="3">5-methylthioadenosine/S-adenosylhomocysteine deaminase 2</fullName>
    </submittedName>
</protein>
<dbReference type="AlphaFoldDB" id="A0A8T9BE41"/>
<dbReference type="Proteomes" id="UP000469559">
    <property type="component" value="Unassembled WGS sequence"/>
</dbReference>
<organism evidence="3 4">
    <name type="scientific">Lachnellula arida</name>
    <dbReference type="NCBI Taxonomy" id="1316785"/>
    <lineage>
        <taxon>Eukaryota</taxon>
        <taxon>Fungi</taxon>
        <taxon>Dikarya</taxon>
        <taxon>Ascomycota</taxon>
        <taxon>Pezizomycotina</taxon>
        <taxon>Leotiomycetes</taxon>
        <taxon>Helotiales</taxon>
        <taxon>Lachnaceae</taxon>
        <taxon>Lachnellula</taxon>
    </lineage>
</organism>
<evidence type="ECO:0000313" key="4">
    <source>
        <dbReference type="Proteomes" id="UP000469559"/>
    </source>
</evidence>
<dbReference type="InterPro" id="IPR006680">
    <property type="entry name" value="Amidohydro-rel"/>
</dbReference>
<feature type="non-terminal residue" evidence="3">
    <location>
        <position position="1"/>
    </location>
</feature>
<dbReference type="SUPFAM" id="SSF51556">
    <property type="entry name" value="Metallo-dependent hydrolases"/>
    <property type="match status" value="1"/>
</dbReference>